<dbReference type="Gene3D" id="3.50.50.60">
    <property type="entry name" value="FAD/NAD(P)-binding domain"/>
    <property type="match status" value="1"/>
</dbReference>
<dbReference type="InterPro" id="IPR002938">
    <property type="entry name" value="FAD-bd"/>
</dbReference>
<dbReference type="PANTHER" id="PTHR13789">
    <property type="entry name" value="MONOOXYGENASE"/>
    <property type="match status" value="1"/>
</dbReference>
<sequence length="475" mass="53050">MKIVIIGAGISGCAAYLSLKKHLPRPEDHSYTIYESHDTSKDTTSDDRSYADGHSSTLVVGGGLGVGPNGLNVLRRLDEDLLRDVVRGGYAVSHSYMKNKHGRVLVRMAAQKKSTRTMNLVACSRHSLWRSLRTRIPDEIIVNKRVSEVVANPDGRNLVHFTDGSPPVEADLVIGADGLKSTVKRALFPGTTNPYPHQYEGLVGIGGFIPCSDDIRAHIDKGSMSFVFGGNGFFGYFYANSSPSDPNRESAYHVSEQGDTVAWWSTYELDECPKDPKAIDREDVARQLRERHAGWKDPVVQKIINMGVQIDSVYPTWTSPELPTWERDGVVLIGDAAHALPSTSGQGSSQALEDVEAFTLFLAHYLRQAYDRSSASQSGPQTEKQAIKTAAKQYMALRQPHVKQILDRARQMQNNKRNMSVVEEYLMYAVMWIIGSFFPSLMMKPQQAVFEYNIAEEVEKVLRQEQQQQTQQQKK</sequence>
<dbReference type="Proteomes" id="UP000053958">
    <property type="component" value="Unassembled WGS sequence"/>
</dbReference>
<evidence type="ECO:0000256" key="2">
    <source>
        <dbReference type="ARBA" id="ARBA00022630"/>
    </source>
</evidence>
<dbReference type="InterPro" id="IPR050493">
    <property type="entry name" value="FAD-dep_Monooxygenase_BioMet"/>
</dbReference>
<evidence type="ECO:0000256" key="3">
    <source>
        <dbReference type="ARBA" id="ARBA00022827"/>
    </source>
</evidence>
<proteinExistence type="inferred from homology"/>
<evidence type="ECO:0000256" key="5">
    <source>
        <dbReference type="ARBA" id="ARBA00023033"/>
    </source>
</evidence>
<evidence type="ECO:0000256" key="1">
    <source>
        <dbReference type="ARBA" id="ARBA00007992"/>
    </source>
</evidence>
<dbReference type="OrthoDB" id="16820at2759"/>
<evidence type="ECO:0000256" key="6">
    <source>
        <dbReference type="SAM" id="MobiDB-lite"/>
    </source>
</evidence>
<keyword evidence="4" id="KW-0560">Oxidoreductase</keyword>
<dbReference type="PRINTS" id="PR00420">
    <property type="entry name" value="RNGMNOXGNASE"/>
</dbReference>
<comment type="similarity">
    <text evidence="1">Belongs to the paxM FAD-dependent monooxygenase family.</text>
</comment>
<evidence type="ECO:0000313" key="9">
    <source>
        <dbReference type="Proteomes" id="UP000053958"/>
    </source>
</evidence>
<keyword evidence="9" id="KW-1185">Reference proteome</keyword>
<gene>
    <name evidence="8" type="ORF">T310_5569</name>
</gene>
<keyword evidence="3" id="KW-0274">FAD</keyword>
<dbReference type="GO" id="GO:0004497">
    <property type="term" value="F:monooxygenase activity"/>
    <property type="evidence" value="ECO:0007669"/>
    <property type="project" value="UniProtKB-KW"/>
</dbReference>
<protein>
    <recommendedName>
        <fullName evidence="7">FAD-binding domain-containing protein</fullName>
    </recommendedName>
</protein>
<organism evidence="8 9">
    <name type="scientific">Rasamsonia emersonii (strain ATCC 16479 / CBS 393.64 / IMI 116815)</name>
    <dbReference type="NCBI Taxonomy" id="1408163"/>
    <lineage>
        <taxon>Eukaryota</taxon>
        <taxon>Fungi</taxon>
        <taxon>Dikarya</taxon>
        <taxon>Ascomycota</taxon>
        <taxon>Pezizomycotina</taxon>
        <taxon>Eurotiomycetes</taxon>
        <taxon>Eurotiomycetidae</taxon>
        <taxon>Eurotiales</taxon>
        <taxon>Trichocomaceae</taxon>
        <taxon>Rasamsonia</taxon>
    </lineage>
</organism>
<dbReference type="STRING" id="1408163.A0A0F4YQ48"/>
<dbReference type="AlphaFoldDB" id="A0A0F4YQ48"/>
<dbReference type="GeneID" id="25317913"/>
<dbReference type="InterPro" id="IPR036188">
    <property type="entry name" value="FAD/NAD-bd_sf"/>
</dbReference>
<dbReference type="SUPFAM" id="SSF51905">
    <property type="entry name" value="FAD/NAD(P)-binding domain"/>
    <property type="match status" value="1"/>
</dbReference>
<feature type="region of interest" description="Disordered" evidence="6">
    <location>
        <begin position="31"/>
        <end position="52"/>
    </location>
</feature>
<comment type="caution">
    <text evidence="8">The sequence shown here is derived from an EMBL/GenBank/DDBJ whole genome shotgun (WGS) entry which is preliminary data.</text>
</comment>
<dbReference type="Pfam" id="PF01494">
    <property type="entry name" value="FAD_binding_3"/>
    <property type="match status" value="1"/>
</dbReference>
<dbReference type="EMBL" id="LASV01000261">
    <property type="protein sequence ID" value="KKA20407.1"/>
    <property type="molecule type" value="Genomic_DNA"/>
</dbReference>
<evidence type="ECO:0000313" key="8">
    <source>
        <dbReference type="EMBL" id="KKA20407.1"/>
    </source>
</evidence>
<keyword evidence="5" id="KW-0503">Monooxygenase</keyword>
<name>A0A0F4YQ48_RASE3</name>
<evidence type="ECO:0000256" key="4">
    <source>
        <dbReference type="ARBA" id="ARBA00023002"/>
    </source>
</evidence>
<dbReference type="RefSeq" id="XP_013327019.1">
    <property type="nucleotide sequence ID" value="XM_013471565.1"/>
</dbReference>
<feature type="domain" description="FAD-binding" evidence="7">
    <location>
        <begin position="162"/>
        <end position="370"/>
    </location>
</feature>
<reference evidence="8 9" key="1">
    <citation type="submission" date="2015-04" db="EMBL/GenBank/DDBJ databases">
        <authorList>
            <person name="Heijne W.H."/>
            <person name="Fedorova N.D."/>
            <person name="Nierman W.C."/>
            <person name="Vollebregt A.W."/>
            <person name="Zhao Z."/>
            <person name="Wu L."/>
            <person name="Kumar M."/>
            <person name="Stam H."/>
            <person name="van den Berg M.A."/>
            <person name="Pel H.J."/>
        </authorList>
    </citation>
    <scope>NUCLEOTIDE SEQUENCE [LARGE SCALE GENOMIC DNA]</scope>
    <source>
        <strain evidence="8 9">CBS 393.64</strain>
    </source>
</reference>
<accession>A0A0F4YQ48</accession>
<feature type="compositionally biased region" description="Basic and acidic residues" evidence="6">
    <location>
        <begin position="31"/>
        <end position="51"/>
    </location>
</feature>
<dbReference type="PANTHER" id="PTHR13789:SF309">
    <property type="entry name" value="PUTATIVE (AFU_ORTHOLOGUE AFUA_6G14510)-RELATED"/>
    <property type="match status" value="1"/>
</dbReference>
<evidence type="ECO:0000259" key="7">
    <source>
        <dbReference type="Pfam" id="PF01494"/>
    </source>
</evidence>
<keyword evidence="2" id="KW-0285">Flavoprotein</keyword>
<dbReference type="GO" id="GO:0071949">
    <property type="term" value="F:FAD binding"/>
    <property type="evidence" value="ECO:0007669"/>
    <property type="project" value="InterPro"/>
</dbReference>